<evidence type="ECO:0000256" key="1">
    <source>
        <dbReference type="SAM" id="MobiDB-lite"/>
    </source>
</evidence>
<evidence type="ECO:0000313" key="2">
    <source>
        <dbReference type="EMBL" id="CAD6992053.1"/>
    </source>
</evidence>
<reference evidence="2" key="1">
    <citation type="submission" date="2020-11" db="EMBL/GenBank/DDBJ databases">
        <authorList>
            <person name="Whitehead M."/>
        </authorList>
    </citation>
    <scope>NUCLEOTIDE SEQUENCE</scope>
    <source>
        <strain evidence="2">EGII</strain>
    </source>
</reference>
<proteinExistence type="predicted"/>
<dbReference type="AlphaFoldDB" id="A0A811U3M8"/>
<keyword evidence="3" id="KW-1185">Reference proteome</keyword>
<name>A0A811U3M8_CERCA</name>
<feature type="non-terminal residue" evidence="2">
    <location>
        <position position="1"/>
    </location>
</feature>
<comment type="caution">
    <text evidence="2">The sequence shown here is derived from an EMBL/GenBank/DDBJ whole genome shotgun (WGS) entry which is preliminary data.</text>
</comment>
<evidence type="ECO:0000313" key="3">
    <source>
        <dbReference type="Proteomes" id="UP000606786"/>
    </source>
</evidence>
<sequence length="51" mass="5943">DHDASGEKLFKRKSERSGKERGKRKRKRQTVATLHSNSLQRLLDETLLHIS</sequence>
<gene>
    <name evidence="2" type="ORF">CCAP1982_LOCUS934</name>
</gene>
<organism evidence="2 3">
    <name type="scientific">Ceratitis capitata</name>
    <name type="common">Mediterranean fruit fly</name>
    <name type="synonym">Tephritis capitata</name>
    <dbReference type="NCBI Taxonomy" id="7213"/>
    <lineage>
        <taxon>Eukaryota</taxon>
        <taxon>Metazoa</taxon>
        <taxon>Ecdysozoa</taxon>
        <taxon>Arthropoda</taxon>
        <taxon>Hexapoda</taxon>
        <taxon>Insecta</taxon>
        <taxon>Pterygota</taxon>
        <taxon>Neoptera</taxon>
        <taxon>Endopterygota</taxon>
        <taxon>Diptera</taxon>
        <taxon>Brachycera</taxon>
        <taxon>Muscomorpha</taxon>
        <taxon>Tephritoidea</taxon>
        <taxon>Tephritidae</taxon>
        <taxon>Ceratitis</taxon>
        <taxon>Ceratitis</taxon>
    </lineage>
</organism>
<accession>A0A811U3M8</accession>
<dbReference type="Proteomes" id="UP000606786">
    <property type="component" value="Unassembled WGS sequence"/>
</dbReference>
<dbReference type="EMBL" id="CAJHJT010000001">
    <property type="protein sequence ID" value="CAD6992053.1"/>
    <property type="molecule type" value="Genomic_DNA"/>
</dbReference>
<feature type="region of interest" description="Disordered" evidence="1">
    <location>
        <begin position="1"/>
        <end position="33"/>
    </location>
</feature>
<protein>
    <submittedName>
        <fullName evidence="2">(Mediterranean fruit fly) hypothetical protein</fullName>
    </submittedName>
</protein>